<dbReference type="CDD" id="cd08589">
    <property type="entry name" value="PI-PLCc_SaPLC1_like"/>
    <property type="match status" value="1"/>
</dbReference>
<accession>A0ABW4T3H3</accession>
<evidence type="ECO:0000313" key="2">
    <source>
        <dbReference type="EMBL" id="MFD1936498.1"/>
    </source>
</evidence>
<keyword evidence="1" id="KW-0732">Signal</keyword>
<feature type="signal peptide" evidence="1">
    <location>
        <begin position="1"/>
        <end position="22"/>
    </location>
</feature>
<evidence type="ECO:0000313" key="3">
    <source>
        <dbReference type="Proteomes" id="UP001597368"/>
    </source>
</evidence>
<keyword evidence="3" id="KW-1185">Reference proteome</keyword>
<dbReference type="Gene3D" id="3.20.20.190">
    <property type="entry name" value="Phosphatidylinositol (PI) phosphodiesterase"/>
    <property type="match status" value="1"/>
</dbReference>
<dbReference type="InterPro" id="IPR017946">
    <property type="entry name" value="PLC-like_Pdiesterase_TIM-brl"/>
</dbReference>
<dbReference type="EMBL" id="JBHUFV010000050">
    <property type="protein sequence ID" value="MFD1936498.1"/>
    <property type="molecule type" value="Genomic_DNA"/>
</dbReference>
<reference evidence="3" key="1">
    <citation type="journal article" date="2019" name="Int. J. Syst. Evol. Microbiol.">
        <title>The Global Catalogue of Microorganisms (GCM) 10K type strain sequencing project: providing services to taxonomists for standard genome sequencing and annotation.</title>
        <authorList>
            <consortium name="The Broad Institute Genomics Platform"/>
            <consortium name="The Broad Institute Genome Sequencing Center for Infectious Disease"/>
            <person name="Wu L."/>
            <person name="Ma J."/>
        </authorList>
    </citation>
    <scope>NUCLEOTIDE SEQUENCE [LARGE SCALE GENOMIC DNA]</scope>
    <source>
        <strain evidence="3">ICMP 6774ER</strain>
    </source>
</reference>
<dbReference type="RefSeq" id="WP_379576821.1">
    <property type="nucleotide sequence ID" value="NZ_JBHUFV010000050.1"/>
</dbReference>
<feature type="chain" id="PRO_5047030492" evidence="1">
    <location>
        <begin position="23"/>
        <end position="385"/>
    </location>
</feature>
<name>A0ABW4T3H3_9ACTN</name>
<comment type="caution">
    <text evidence="2">The sequence shown here is derived from an EMBL/GenBank/DDBJ whole genome shotgun (WGS) entry which is preliminary data.</text>
</comment>
<sequence>MSRVTALLAATALAVLTSAAPAVGTTGRSDVRINQIQTMATHNSYHRELTDAEKDVQRKTDANWWNLQYSHPAIPHQFGTQRVRGIELDVFPDPQGGLYTKPLVRRDAGLPPLQDPSLAAPGFKVLHWADHDYGTNCSTLAACLRQVRDWSDANPGHVPLTILTELKSTDPAKEAMGGAKSPAWDAALLGALDAEIRTVFSEDRLITADDLRKPGLSLEESVLKHGWPRLESSRGKVMFFMDNSAPAVQTPYLTGHPNLEGRVLFTNSRPGRPDAAFIGWNDPLGANTAQIQDFVRRGYYVRTRSDVPFTEARSGDTTRLKAALDSGAQMISTDFPVVGLSARNGTDYVAELPGGATARCNPVIAQRGCRDHTLEPRVRQAPQQP</sequence>
<organism evidence="2 3">
    <name type="scientific">Nonomuraea mangrovi</name>
    <dbReference type="NCBI Taxonomy" id="2316207"/>
    <lineage>
        <taxon>Bacteria</taxon>
        <taxon>Bacillati</taxon>
        <taxon>Actinomycetota</taxon>
        <taxon>Actinomycetes</taxon>
        <taxon>Streptosporangiales</taxon>
        <taxon>Streptosporangiaceae</taxon>
        <taxon>Nonomuraea</taxon>
    </lineage>
</organism>
<proteinExistence type="predicted"/>
<dbReference type="Proteomes" id="UP001597368">
    <property type="component" value="Unassembled WGS sequence"/>
</dbReference>
<gene>
    <name evidence="2" type="ORF">ACFSKW_33995</name>
</gene>
<dbReference type="InterPro" id="IPR032075">
    <property type="entry name" value="PI-PLC-C1"/>
</dbReference>
<protein>
    <submittedName>
        <fullName evidence="2">Phosphatidylinositol-specific phospholipase C1-like protein</fullName>
    </submittedName>
</protein>
<dbReference type="Pfam" id="PF16670">
    <property type="entry name" value="PI-PLC-C1"/>
    <property type="match status" value="1"/>
</dbReference>
<evidence type="ECO:0000256" key="1">
    <source>
        <dbReference type="SAM" id="SignalP"/>
    </source>
</evidence>
<dbReference type="SUPFAM" id="SSF51695">
    <property type="entry name" value="PLC-like phosphodiesterases"/>
    <property type="match status" value="1"/>
</dbReference>